<accession>A0A084SW37</accession>
<name>A0A084SW37_9BACT</name>
<evidence type="ECO:0000313" key="3">
    <source>
        <dbReference type="Proteomes" id="UP000028547"/>
    </source>
</evidence>
<gene>
    <name evidence="2" type="ORF">Q664_13800</name>
</gene>
<dbReference type="RefSeq" id="WP_043394382.1">
    <property type="nucleotide sequence ID" value="NZ_JPMI01000080.1"/>
</dbReference>
<sequence length="285" mass="32514">MPGQTSSLRLPSFLHGTFRSVQQKTRREGLRCSEQHRKDGTFPEPQHLLEVPPGEVVLAHEVVDIQRERPAWRLYMVSNLMGHLSETSSGEGLNPFPMRNDYETHVRETAWGSLFFATTYLHPMSAERMAQRLQAVLRFWEPLQGARYLFKKLGATHTLEELMAAACGWALDAWSPEKEASVQVRLEKAAERMARASRDDCIEAILRQMSRAISSERDLKHRQVLADPTFQREGLATLDPVSFERVSGACTAELLALLFDWDDKMGVHQAFTFSRWPQPGCPRHD</sequence>
<dbReference type="AlphaFoldDB" id="A0A084SW37"/>
<feature type="compositionally biased region" description="Basic and acidic residues" evidence="1">
    <location>
        <begin position="25"/>
        <end position="41"/>
    </location>
</feature>
<reference evidence="2 3" key="1">
    <citation type="submission" date="2014-07" db="EMBL/GenBank/DDBJ databases">
        <title>Draft Genome Sequence of Gephyronic Acid Producer, Cystobacter violaceus Strain Cb vi76.</title>
        <authorList>
            <person name="Stevens D.C."/>
            <person name="Young J."/>
            <person name="Carmichael R."/>
            <person name="Tan J."/>
            <person name="Taylor R.E."/>
        </authorList>
    </citation>
    <scope>NUCLEOTIDE SEQUENCE [LARGE SCALE GENOMIC DNA]</scope>
    <source>
        <strain evidence="2 3">Cb vi76</strain>
    </source>
</reference>
<evidence type="ECO:0000313" key="2">
    <source>
        <dbReference type="EMBL" id="KFA92672.1"/>
    </source>
</evidence>
<dbReference type="Proteomes" id="UP000028547">
    <property type="component" value="Unassembled WGS sequence"/>
</dbReference>
<organism evidence="2 3">
    <name type="scientific">Archangium violaceum Cb vi76</name>
    <dbReference type="NCBI Taxonomy" id="1406225"/>
    <lineage>
        <taxon>Bacteria</taxon>
        <taxon>Pseudomonadati</taxon>
        <taxon>Myxococcota</taxon>
        <taxon>Myxococcia</taxon>
        <taxon>Myxococcales</taxon>
        <taxon>Cystobacterineae</taxon>
        <taxon>Archangiaceae</taxon>
        <taxon>Archangium</taxon>
    </lineage>
</organism>
<proteinExistence type="predicted"/>
<comment type="caution">
    <text evidence="2">The sequence shown here is derived from an EMBL/GenBank/DDBJ whole genome shotgun (WGS) entry which is preliminary data.</text>
</comment>
<protein>
    <submittedName>
        <fullName evidence="2">Uncharacterized protein</fullName>
    </submittedName>
</protein>
<dbReference type="EMBL" id="JPMI01000080">
    <property type="protein sequence ID" value="KFA92672.1"/>
    <property type="molecule type" value="Genomic_DNA"/>
</dbReference>
<feature type="region of interest" description="Disordered" evidence="1">
    <location>
        <begin position="24"/>
        <end position="46"/>
    </location>
</feature>
<evidence type="ECO:0000256" key="1">
    <source>
        <dbReference type="SAM" id="MobiDB-lite"/>
    </source>
</evidence>